<dbReference type="AlphaFoldDB" id="A0AAV0KCN0"/>
<evidence type="ECO:0000313" key="3">
    <source>
        <dbReference type="Proteomes" id="UP001154282"/>
    </source>
</evidence>
<feature type="compositionally biased region" description="Basic residues" evidence="1">
    <location>
        <begin position="11"/>
        <end position="23"/>
    </location>
</feature>
<proteinExistence type="predicted"/>
<organism evidence="2 3">
    <name type="scientific">Linum tenue</name>
    <dbReference type="NCBI Taxonomy" id="586396"/>
    <lineage>
        <taxon>Eukaryota</taxon>
        <taxon>Viridiplantae</taxon>
        <taxon>Streptophyta</taxon>
        <taxon>Embryophyta</taxon>
        <taxon>Tracheophyta</taxon>
        <taxon>Spermatophyta</taxon>
        <taxon>Magnoliopsida</taxon>
        <taxon>eudicotyledons</taxon>
        <taxon>Gunneridae</taxon>
        <taxon>Pentapetalae</taxon>
        <taxon>rosids</taxon>
        <taxon>fabids</taxon>
        <taxon>Malpighiales</taxon>
        <taxon>Linaceae</taxon>
        <taxon>Linum</taxon>
    </lineage>
</organism>
<feature type="region of interest" description="Disordered" evidence="1">
    <location>
        <begin position="1"/>
        <end position="23"/>
    </location>
</feature>
<accession>A0AAV0KCN0</accession>
<gene>
    <name evidence="2" type="ORF">LITE_LOCUS17677</name>
</gene>
<evidence type="ECO:0000256" key="1">
    <source>
        <dbReference type="SAM" id="MobiDB-lite"/>
    </source>
</evidence>
<dbReference type="Proteomes" id="UP001154282">
    <property type="component" value="Unassembled WGS sequence"/>
</dbReference>
<protein>
    <submittedName>
        <fullName evidence="2">Uncharacterized protein</fullName>
    </submittedName>
</protein>
<evidence type="ECO:0000313" key="2">
    <source>
        <dbReference type="EMBL" id="CAI0418544.1"/>
    </source>
</evidence>
<dbReference type="EMBL" id="CAMGYJ010000005">
    <property type="protein sequence ID" value="CAI0418544.1"/>
    <property type="molecule type" value="Genomic_DNA"/>
</dbReference>
<reference evidence="2" key="1">
    <citation type="submission" date="2022-08" db="EMBL/GenBank/DDBJ databases">
        <authorList>
            <person name="Gutierrez-Valencia J."/>
        </authorList>
    </citation>
    <scope>NUCLEOTIDE SEQUENCE</scope>
</reference>
<comment type="caution">
    <text evidence="2">The sequence shown here is derived from an EMBL/GenBank/DDBJ whole genome shotgun (WGS) entry which is preliminary data.</text>
</comment>
<sequence length="23" mass="2594">MVASWRGGHVAGRRGRRTSRSRP</sequence>
<name>A0AAV0KCN0_9ROSI</name>
<keyword evidence="3" id="KW-1185">Reference proteome</keyword>